<keyword evidence="2" id="KW-1185">Reference proteome</keyword>
<dbReference type="EMBL" id="WQMT02000011">
    <property type="protein sequence ID" value="KAG9217710.1"/>
    <property type="molecule type" value="Genomic_DNA"/>
</dbReference>
<evidence type="ECO:0000313" key="2">
    <source>
        <dbReference type="Proteomes" id="UP000824881"/>
    </source>
</evidence>
<name>A0ACB7IJ53_PLECO</name>
<gene>
    <name evidence="1" type="ORF">CCMSSC00406_0003601</name>
</gene>
<sequence>MDPTMTCCSSTDSLHDYYYDYYNFYPSVRSSYSNDSGTDSSMSTPSKQGAAGVYKRNRNNMNSALKDDLCGLILGGVEMEEYMQHVYGVLKDDLEYIKTKNWEPEGLTVYTKLLNEGAPEEDLYAPFKAIMADLFDTFTKDEKKLNVLHASLGKTTSKSAGNVRKPDQLFFFGSHTNTSPITWSLAKAFVEFAVTPSAQCVKASFGLISTISEDDSAAPGNIVSASMPDLKPSPRPRLHQAESAVVATCLVDLLSLSFIPPTLLQYILRFLAWRIPILFSLDSPSARHETLSGKEPQAAGYALELMASACRRWATGVVIRDTQMSLHYYDRVGAIFTKPFSFDKEPWKLALFALAIGQCDVVQAGFDPLIAPDLNTPLTDPLCSLKHAVLHIPKVDGNEQNNGEDGNKEGNDDKSNNGKGKIDDWIARGVYSHFEITNDPLYIYSGLTGRGSHVLPGKLIKKAESAIPHEGAENMDDKGKRPSLPANSPGAMVAKLSWPTEKCPWLEGQHNSRPIREDSEDETSSSSNLLRHNTQG</sequence>
<protein>
    <submittedName>
        <fullName evidence="1">Uncharacterized protein</fullName>
    </submittedName>
</protein>
<organism evidence="1 2">
    <name type="scientific">Pleurotus cornucopiae</name>
    <name type="common">Cornucopia mushroom</name>
    <dbReference type="NCBI Taxonomy" id="5321"/>
    <lineage>
        <taxon>Eukaryota</taxon>
        <taxon>Fungi</taxon>
        <taxon>Dikarya</taxon>
        <taxon>Basidiomycota</taxon>
        <taxon>Agaricomycotina</taxon>
        <taxon>Agaricomycetes</taxon>
        <taxon>Agaricomycetidae</taxon>
        <taxon>Agaricales</taxon>
        <taxon>Pleurotineae</taxon>
        <taxon>Pleurotaceae</taxon>
        <taxon>Pleurotus</taxon>
    </lineage>
</organism>
<accession>A0ACB7IJ53</accession>
<evidence type="ECO:0000313" key="1">
    <source>
        <dbReference type="EMBL" id="KAG9217710.1"/>
    </source>
</evidence>
<dbReference type="Proteomes" id="UP000824881">
    <property type="component" value="Unassembled WGS sequence"/>
</dbReference>
<proteinExistence type="predicted"/>
<comment type="caution">
    <text evidence="1">The sequence shown here is derived from an EMBL/GenBank/DDBJ whole genome shotgun (WGS) entry which is preliminary data.</text>
</comment>
<reference evidence="1 2" key="1">
    <citation type="journal article" date="2021" name="Appl. Environ. Microbiol.">
        <title>Genetic linkage and physical mapping for an oyster mushroom Pleurotus cornucopiae and QTL analysis for the trait cap color.</title>
        <authorList>
            <person name="Zhang Y."/>
            <person name="Gao W."/>
            <person name="Sonnenberg A."/>
            <person name="Chen Q."/>
            <person name="Zhang J."/>
            <person name="Huang C."/>
        </authorList>
    </citation>
    <scope>NUCLEOTIDE SEQUENCE [LARGE SCALE GENOMIC DNA]</scope>
    <source>
        <strain evidence="1">CCMSSC00406</strain>
    </source>
</reference>